<reference evidence="3" key="1">
    <citation type="journal article" date="2014" name="Int. J. Syst. Evol. Microbiol.">
        <title>Complete genome sequence of Corynebacterium casei LMG S-19264T (=DSM 44701T), isolated from a smear-ripened cheese.</title>
        <authorList>
            <consortium name="US DOE Joint Genome Institute (JGI-PGF)"/>
            <person name="Walter F."/>
            <person name="Albersmeier A."/>
            <person name="Kalinowski J."/>
            <person name="Ruckert C."/>
        </authorList>
    </citation>
    <scope>NUCLEOTIDE SEQUENCE</scope>
    <source>
        <strain evidence="3">JCM 3035</strain>
    </source>
</reference>
<evidence type="ECO:0000256" key="2">
    <source>
        <dbReference type="SAM" id="Phobius"/>
    </source>
</evidence>
<reference evidence="3" key="2">
    <citation type="submission" date="2020-09" db="EMBL/GenBank/DDBJ databases">
        <authorList>
            <person name="Sun Q."/>
            <person name="Ohkuma M."/>
        </authorList>
    </citation>
    <scope>NUCLEOTIDE SEQUENCE</scope>
    <source>
        <strain evidence="3">JCM 3035</strain>
    </source>
</reference>
<organism evidence="3 4">
    <name type="scientific">Streptomyces flaveus</name>
    <dbReference type="NCBI Taxonomy" id="66370"/>
    <lineage>
        <taxon>Bacteria</taxon>
        <taxon>Bacillati</taxon>
        <taxon>Actinomycetota</taxon>
        <taxon>Actinomycetes</taxon>
        <taxon>Kitasatosporales</taxon>
        <taxon>Streptomycetaceae</taxon>
        <taxon>Streptomyces</taxon>
        <taxon>Streptomyces aurantiacus group</taxon>
    </lineage>
</organism>
<feature type="transmembrane region" description="Helical" evidence="2">
    <location>
        <begin position="382"/>
        <end position="406"/>
    </location>
</feature>
<comment type="caution">
    <text evidence="3">The sequence shown here is derived from an EMBL/GenBank/DDBJ whole genome shotgun (WGS) entry which is preliminary data.</text>
</comment>
<evidence type="ECO:0000313" key="3">
    <source>
        <dbReference type="EMBL" id="GGK67824.1"/>
    </source>
</evidence>
<gene>
    <name evidence="3" type="ORF">GCM10010094_31070</name>
</gene>
<feature type="transmembrane region" description="Helical" evidence="2">
    <location>
        <begin position="172"/>
        <end position="192"/>
    </location>
</feature>
<evidence type="ECO:0000256" key="1">
    <source>
        <dbReference type="SAM" id="MobiDB-lite"/>
    </source>
</evidence>
<sequence length="562" mass="56927">MTHPTHSAYSRHPARPTHRTGRGPMPPPPLTRSSGPVPGLVGGVLAAGLGLGSVAVVVMLLWISSPYPDSGPDGALHIAAALWLLAHGVELVRTETLSGVPAPVGVTPLLLVALPAWLLHRAARGAAEGRGTGRPAACRAWGGVVVGYLAVGAAVVLYASGGVLRPSWAVGAVWPPLLVVAAAGTGVWTAYGRRGGPLPLFVRRALPKGVRRLIAGGVLVAAGRATGAGVAVLVGGGALLVGVSLVWHGAPARASLLELTEAWSGRFAVLLLALALLPNAAVWGTAYALGPGFALGAWHVTDPLSSSPAPMLPPFPLLTALPDAGPGTPLNWAAAMVPLLAGMAVAWFAVAAGVPRVPEGGGSGDVGATAPARAEAWSRGRIAGTVALAALLCGLALAVLAALAGGPLGVAALADFGPVWWQTGPAAAGWIAGVGVPVAVGLRAWRLREPRARQPQGVSKSWPAWAWLAWLRLPRLRRRGAPSAGREEPGFEPYAFLPMDPVESSEPFAPGAAGVGGVLSPGPPLPETGAAPQAPARGWWVTVVSRLRARRGWSRPRGGAAN</sequence>
<feature type="region of interest" description="Disordered" evidence="1">
    <location>
        <begin position="1"/>
        <end position="35"/>
    </location>
</feature>
<feature type="transmembrane region" description="Helical" evidence="2">
    <location>
        <begin position="268"/>
        <end position="289"/>
    </location>
</feature>
<feature type="transmembrane region" description="Helical" evidence="2">
    <location>
        <begin position="332"/>
        <end position="354"/>
    </location>
</feature>
<dbReference type="Proteomes" id="UP000637788">
    <property type="component" value="Unassembled WGS sequence"/>
</dbReference>
<feature type="transmembrane region" description="Helical" evidence="2">
    <location>
        <begin position="75"/>
        <end position="94"/>
    </location>
</feature>
<feature type="transmembrane region" description="Helical" evidence="2">
    <location>
        <begin position="140"/>
        <end position="160"/>
    </location>
</feature>
<proteinExistence type="predicted"/>
<accession>A0A917VE36</accession>
<keyword evidence="2" id="KW-0472">Membrane</keyword>
<dbReference type="AlphaFoldDB" id="A0A917VE36"/>
<feature type="transmembrane region" description="Helical" evidence="2">
    <location>
        <begin position="426"/>
        <end position="445"/>
    </location>
</feature>
<feature type="compositionally biased region" description="Basic residues" evidence="1">
    <location>
        <begin position="12"/>
        <end position="21"/>
    </location>
</feature>
<dbReference type="EMBL" id="BMPQ01000006">
    <property type="protein sequence ID" value="GGK67824.1"/>
    <property type="molecule type" value="Genomic_DNA"/>
</dbReference>
<feature type="transmembrane region" description="Helical" evidence="2">
    <location>
        <begin position="100"/>
        <end position="119"/>
    </location>
</feature>
<evidence type="ECO:0008006" key="5">
    <source>
        <dbReference type="Google" id="ProtNLM"/>
    </source>
</evidence>
<keyword evidence="2" id="KW-1133">Transmembrane helix</keyword>
<keyword evidence="4" id="KW-1185">Reference proteome</keyword>
<name>A0A917VE36_9ACTN</name>
<feature type="transmembrane region" description="Helical" evidence="2">
    <location>
        <begin position="40"/>
        <end position="63"/>
    </location>
</feature>
<evidence type="ECO:0000313" key="4">
    <source>
        <dbReference type="Proteomes" id="UP000637788"/>
    </source>
</evidence>
<keyword evidence="2" id="KW-0812">Transmembrane</keyword>
<protein>
    <recommendedName>
        <fullName evidence="5">Integral membrane protein</fullName>
    </recommendedName>
</protein>
<dbReference type="InterPro" id="IPR045931">
    <property type="entry name" value="DUF6350"/>
</dbReference>
<dbReference type="Pfam" id="PF19877">
    <property type="entry name" value="DUF6350"/>
    <property type="match status" value="1"/>
</dbReference>